<dbReference type="RefSeq" id="WP_009601368.1">
    <property type="nucleotide sequence ID" value="NZ_AEIU01000072.1"/>
</dbReference>
<comment type="caution">
    <text evidence="1">The sequence shown here is derived from an EMBL/GenBank/DDBJ whole genome shotgun (WGS) entry which is preliminary data.</text>
</comment>
<keyword evidence="3" id="KW-0002">3D-structure</keyword>
<dbReference type="InterPro" id="IPR007801">
    <property type="entry name" value="MbnB/TglH/ChrH"/>
</dbReference>
<feature type="binding site" evidence="3">
    <location>
        <position position="194"/>
    </location>
    <ligand>
        <name>Fe(3+)</name>
        <dbReference type="ChEBI" id="CHEBI:29034"/>
        <label>2</label>
    </ligand>
</feature>
<dbReference type="SMR" id="E3BK14"/>
<feature type="binding site" evidence="3">
    <location>
        <position position="168"/>
    </location>
    <ligand>
        <name>Fe(3+)</name>
        <dbReference type="ChEBI" id="CHEBI:29034"/>
        <label>3</label>
    </ligand>
</feature>
<gene>
    <name evidence="1" type="ORF">VIBC2010_09967</name>
</gene>
<dbReference type="InterPro" id="IPR036237">
    <property type="entry name" value="Xyl_isomerase-like_sf"/>
</dbReference>
<organism evidence="1 2">
    <name type="scientific">Vibrio caribbeanicus ATCC BAA-2122</name>
    <dbReference type="NCBI Taxonomy" id="796620"/>
    <lineage>
        <taxon>Bacteria</taxon>
        <taxon>Pseudomonadati</taxon>
        <taxon>Pseudomonadota</taxon>
        <taxon>Gammaproteobacteria</taxon>
        <taxon>Vibrionales</taxon>
        <taxon>Vibrionaceae</taxon>
        <taxon>Vibrio</taxon>
    </lineage>
</organism>
<feature type="binding site" evidence="3">
    <location>
        <position position="211"/>
    </location>
    <ligand>
        <name>Fe(3+)</name>
        <dbReference type="ChEBI" id="CHEBI:29034"/>
        <label>3</label>
    </ligand>
</feature>
<dbReference type="eggNOG" id="COG3220">
    <property type="taxonomic scope" value="Bacteria"/>
</dbReference>
<sequence>MNVGINWSGQRELPCINQLFLTRDIDFVELLIDNFLTTDVDSIKAFLAGRPCAFHIMNSQFLHKDERELLAMAKIINKLIHSLQPIYISDHIGKFYHRGQALPQMLEVDYGLQTHSTIKKVKAWSSLLDGKLLLENYPSIFPQDMSQIDFFKRILEETYCGLLFDISNAFIAEVNIKQSRTSWFDLIKHCQHFHIAGFENAPDNQFLVDTHSQCIEEPVLSFLQEVNNATSIATISVERDENFDVSDWALDIDNVRNRVSNGRDTR</sequence>
<feature type="binding site" evidence="3">
    <location>
        <position position="165"/>
    </location>
    <ligand>
        <name>Fe(3+)</name>
        <dbReference type="ChEBI" id="CHEBI:29034"/>
        <label>2</label>
    </ligand>
</feature>
<dbReference type="STRING" id="796620.VIBC2010_09967"/>
<feature type="binding site" evidence="3">
    <location>
        <position position="165"/>
    </location>
    <ligand>
        <name>Fe(3+)</name>
        <dbReference type="ChEBI" id="CHEBI:29034"/>
        <label>3</label>
    </ligand>
</feature>
<feature type="binding site" evidence="3">
    <location>
        <position position="135"/>
    </location>
    <ligand>
        <name>Fe(3+)</name>
        <dbReference type="ChEBI" id="CHEBI:29034"/>
        <label>1</label>
    </ligand>
</feature>
<evidence type="ECO:0000313" key="1">
    <source>
        <dbReference type="EMBL" id="EFP96642.1"/>
    </source>
</evidence>
<accession>E3BK14</accession>
<dbReference type="Proteomes" id="UP000002943">
    <property type="component" value="Unassembled WGS sequence"/>
</dbReference>
<feature type="binding site" evidence="3">
    <location>
        <position position="91"/>
    </location>
    <ligand>
        <name>Fe(3+)</name>
        <dbReference type="ChEBI" id="CHEBI:29034"/>
        <label>1</label>
    </ligand>
</feature>
<feature type="binding site" evidence="3">
    <location>
        <position position="55"/>
    </location>
    <ligand>
        <name>Fe(3+)</name>
        <dbReference type="ChEBI" id="CHEBI:29034"/>
        <label>1</label>
    </ligand>
</feature>
<dbReference type="SUPFAM" id="SSF51658">
    <property type="entry name" value="Xylose isomerase-like"/>
    <property type="match status" value="1"/>
</dbReference>
<feature type="binding site" evidence="3">
    <location>
        <position position="209"/>
    </location>
    <ligand>
        <name>Fe(3+)</name>
        <dbReference type="ChEBI" id="CHEBI:29034"/>
        <label>3</label>
    </ligand>
</feature>
<evidence type="ECO:0007829" key="3">
    <source>
        <dbReference type="PDB" id="7DZ9"/>
    </source>
</evidence>
<evidence type="ECO:0000313" key="2">
    <source>
        <dbReference type="Proteomes" id="UP000002943"/>
    </source>
</evidence>
<dbReference type="OrthoDB" id="9763101at2"/>
<proteinExistence type="evidence at protein level"/>
<reference evidence="1 2" key="1">
    <citation type="journal article" date="2012" name="Int. J. Syst. Evol. Microbiol.">
        <title>Vibrio caribbeanicus sp. nov., isolated from the marine sponge Scleritoderma cyanea.</title>
        <authorList>
            <person name="Hoffmann M."/>
            <person name="Monday S.R."/>
            <person name="Allard M.W."/>
            <person name="Strain E.A."/>
            <person name="Whittaker P."/>
            <person name="Naum M."/>
            <person name="McCarthy P.J."/>
            <person name="Lopez J.V."/>
            <person name="Fischer M."/>
            <person name="Brown E.W."/>
        </authorList>
    </citation>
    <scope>NUCLEOTIDE SEQUENCE [LARGE SCALE GENOMIC DNA]</scope>
    <source>
        <strain evidence="1 2">ATCC BAA-2122</strain>
    </source>
</reference>
<dbReference type="AlphaFoldDB" id="E3BK14"/>
<dbReference type="PANTHER" id="PTHR42194">
    <property type="entry name" value="UPF0276 PROTEIN HI_1600"/>
    <property type="match status" value="1"/>
</dbReference>
<dbReference type="Gene3D" id="3.20.20.150">
    <property type="entry name" value="Divalent-metal-dependent TIM barrel enzymes"/>
    <property type="match status" value="1"/>
</dbReference>
<dbReference type="Pfam" id="PF05114">
    <property type="entry name" value="MbnB_TglH_ChrH"/>
    <property type="match status" value="1"/>
</dbReference>
<dbReference type="EMBL" id="AEIU01000072">
    <property type="protein sequence ID" value="EFP96642.1"/>
    <property type="molecule type" value="Genomic_DNA"/>
</dbReference>
<name>E3BK14_9VIBR</name>
<feature type="binding site" evidence="3">
    <location>
        <position position="238"/>
    </location>
    <ligand>
        <name>Fe(3+)</name>
        <dbReference type="ChEBI" id="CHEBI:29034"/>
        <label>2</label>
    </ligand>
</feature>
<dbReference type="GO" id="GO:0046872">
    <property type="term" value="F:metal ion binding"/>
    <property type="evidence" value="ECO:0007669"/>
    <property type="project" value="UniProtKB-KW"/>
</dbReference>
<feature type="binding site" evidence="3">
    <location>
        <position position="135"/>
    </location>
    <ligand>
        <name>Fe(3+)</name>
        <dbReference type="ChEBI" id="CHEBI:29034"/>
        <label>2</label>
    </ligand>
</feature>
<protein>
    <recommendedName>
        <fullName evidence="4">DUF692 domain-containing protein</fullName>
    </recommendedName>
</protein>
<feature type="binding site" evidence="3">
    <location>
        <position position="238"/>
    </location>
    <ligand>
        <name>Fe(3+)</name>
        <dbReference type="ChEBI" id="CHEBI:29034"/>
        <label>3</label>
    </ligand>
</feature>
<reference evidence="3" key="2">
    <citation type="journal article" date="2022" name="Cell Res.">
        <title>Crystal structure and catalytic mechanism of the MbnBC holoenzyme required for methanobactin biosynthesis.</title>
        <authorList>
            <person name="Dou C."/>
            <person name="Long Z."/>
            <person name="Li S."/>
            <person name="Zhou D."/>
            <person name="Jin Y."/>
            <person name="Zhang L."/>
            <person name="Zhang X."/>
            <person name="Zheng Y."/>
            <person name="Li L."/>
            <person name="Zhu X."/>
            <person name="Liu Z."/>
            <person name="He S."/>
            <person name="Yan W."/>
            <person name="Yang L."/>
            <person name="Xiong J."/>
            <person name="Fu X."/>
            <person name="Qi S."/>
            <person name="Ren H."/>
            <person name="Chen S."/>
            <person name="Dai L."/>
            <person name="Wang B."/>
            <person name="Cheng W."/>
        </authorList>
    </citation>
    <scope>X-RAY CRYSTALLOGRAPHY (2.20 ANGSTROMS) OF 1-260 IN COMPLEX WITH FE(3+)</scope>
</reference>
<keyword evidence="2" id="KW-1185">Reference proteome</keyword>
<evidence type="ECO:0008006" key="4">
    <source>
        <dbReference type="Google" id="ProtNLM"/>
    </source>
</evidence>
<dbReference type="PDB" id="7DZ9">
    <property type="method" value="X-ray"/>
    <property type="resolution" value="2.20 A"/>
    <property type="chains" value="A/B=1-260"/>
</dbReference>
<keyword evidence="3" id="KW-0479">Metal-binding</keyword>
<dbReference type="PANTHER" id="PTHR42194:SF1">
    <property type="entry name" value="UPF0276 PROTEIN HI_1600"/>
    <property type="match status" value="1"/>
</dbReference>